<proteinExistence type="predicted"/>
<name>A0A0B9A9X6_BRELN</name>
<accession>A0A0B9A9X6</accession>
<reference evidence="1 2" key="1">
    <citation type="submission" date="2014-11" db="EMBL/GenBank/DDBJ databases">
        <title>Draft Genome Sequence of Brevibacterium linens AE038-8.</title>
        <authorList>
            <person name="Maizel D."/>
            <person name="Utturkar S.M."/>
            <person name="Brown S.D."/>
            <person name="Ferrero M."/>
            <person name="Rosen B.P."/>
        </authorList>
    </citation>
    <scope>NUCLEOTIDE SEQUENCE [LARGE SCALE GENOMIC DNA]</scope>
    <source>
        <strain evidence="1 2">AE038-8</strain>
    </source>
</reference>
<dbReference type="RefSeq" id="WP_156483903.1">
    <property type="nucleotide sequence ID" value="NZ_CP014869.1"/>
</dbReference>
<comment type="caution">
    <text evidence="1">The sequence shown here is derived from an EMBL/GenBank/DDBJ whole genome shotgun (WGS) entry which is preliminary data.</text>
</comment>
<dbReference type="EMBL" id="JTJZ01000019">
    <property type="protein sequence ID" value="KHS52358.1"/>
    <property type="molecule type" value="Genomic_DNA"/>
</dbReference>
<gene>
    <name evidence="1" type="ORF">AE0388_2008</name>
</gene>
<dbReference type="OrthoDB" id="4805843at2"/>
<organism evidence="1 2">
    <name type="scientific">Brevibacterium linens</name>
    <dbReference type="NCBI Taxonomy" id="1703"/>
    <lineage>
        <taxon>Bacteria</taxon>
        <taxon>Bacillati</taxon>
        <taxon>Actinomycetota</taxon>
        <taxon>Actinomycetes</taxon>
        <taxon>Micrococcales</taxon>
        <taxon>Brevibacteriaceae</taxon>
        <taxon>Brevibacterium</taxon>
    </lineage>
</organism>
<evidence type="ECO:0000313" key="1">
    <source>
        <dbReference type="EMBL" id="KHS52358.1"/>
    </source>
</evidence>
<protein>
    <submittedName>
        <fullName evidence="1">Uncharacterized protein</fullName>
    </submittedName>
</protein>
<dbReference type="PATRIC" id="fig|1703.6.peg.1899"/>
<evidence type="ECO:0000313" key="2">
    <source>
        <dbReference type="Proteomes" id="UP000031488"/>
    </source>
</evidence>
<sequence length="56" mass="6084">MSEFPQWVQRGLAHAGLIDPRISRQATGEITIEDSTGRVVLFTGTSLREITPMAAA</sequence>
<keyword evidence="2" id="KW-1185">Reference proteome</keyword>
<dbReference type="Proteomes" id="UP000031488">
    <property type="component" value="Unassembled WGS sequence"/>
</dbReference>
<dbReference type="AlphaFoldDB" id="A0A0B9A9X6"/>